<keyword evidence="3" id="KW-1185">Reference proteome</keyword>
<feature type="transmembrane region" description="Helical" evidence="1">
    <location>
        <begin position="54"/>
        <end position="76"/>
    </location>
</feature>
<evidence type="ECO:0000313" key="2">
    <source>
        <dbReference type="EnsemblMetazoa" id="GPPI017047-PA"/>
    </source>
</evidence>
<name>A0A1B0B2T7_9MUSC</name>
<dbReference type="AlphaFoldDB" id="A0A1B0B2T7"/>
<evidence type="ECO:0000313" key="3">
    <source>
        <dbReference type="Proteomes" id="UP000092460"/>
    </source>
</evidence>
<reference evidence="3" key="1">
    <citation type="submission" date="2015-01" db="EMBL/GenBank/DDBJ databases">
        <authorList>
            <person name="Aksoy S."/>
            <person name="Warren W."/>
            <person name="Wilson R.K."/>
        </authorList>
    </citation>
    <scope>NUCLEOTIDE SEQUENCE [LARGE SCALE GENOMIC DNA]</scope>
    <source>
        <strain evidence="3">IAEA</strain>
    </source>
</reference>
<protein>
    <submittedName>
        <fullName evidence="2">Uncharacterized protein</fullName>
    </submittedName>
</protein>
<keyword evidence="1" id="KW-0472">Membrane</keyword>
<organism evidence="2 3">
    <name type="scientific">Glossina palpalis gambiensis</name>
    <dbReference type="NCBI Taxonomy" id="67801"/>
    <lineage>
        <taxon>Eukaryota</taxon>
        <taxon>Metazoa</taxon>
        <taxon>Ecdysozoa</taxon>
        <taxon>Arthropoda</taxon>
        <taxon>Hexapoda</taxon>
        <taxon>Insecta</taxon>
        <taxon>Pterygota</taxon>
        <taxon>Neoptera</taxon>
        <taxon>Endopterygota</taxon>
        <taxon>Diptera</taxon>
        <taxon>Brachycera</taxon>
        <taxon>Muscomorpha</taxon>
        <taxon>Hippoboscoidea</taxon>
        <taxon>Glossinidae</taxon>
        <taxon>Glossina</taxon>
    </lineage>
</organism>
<reference evidence="2" key="2">
    <citation type="submission" date="2020-05" db="UniProtKB">
        <authorList>
            <consortium name="EnsemblMetazoa"/>
        </authorList>
    </citation>
    <scope>IDENTIFICATION</scope>
    <source>
        <strain evidence="2">IAEA</strain>
    </source>
</reference>
<keyword evidence="1" id="KW-1133">Transmembrane helix</keyword>
<evidence type="ECO:0000256" key="1">
    <source>
        <dbReference type="SAM" id="Phobius"/>
    </source>
</evidence>
<dbReference type="Proteomes" id="UP000092460">
    <property type="component" value="Unassembled WGS sequence"/>
</dbReference>
<accession>A0A1B0B2T7</accession>
<sequence length="124" mass="14460">MQFFISLCFDSSFHSSQLYRVLKVGQVNFRTSFLRSIHDMTVFRLLEMKLMRHFSGWLSNMLSIIGIVLFLFNVLLHLDIFITLDVSTNETNAWEKIETILGVILESFNGQWIGSFFKPGERMA</sequence>
<dbReference type="VEuPathDB" id="VectorBase:GPPI017047"/>
<dbReference type="EnsemblMetazoa" id="GPPI017047-RA">
    <property type="protein sequence ID" value="GPPI017047-PA"/>
    <property type="gene ID" value="GPPI017047"/>
</dbReference>
<proteinExistence type="predicted"/>
<keyword evidence="1" id="KW-0812">Transmembrane</keyword>
<dbReference type="EMBL" id="JXJN01007699">
    <property type="status" value="NOT_ANNOTATED_CDS"/>
    <property type="molecule type" value="Genomic_DNA"/>
</dbReference>